<dbReference type="EMBL" id="MN739365">
    <property type="protein sequence ID" value="QHT01186.1"/>
    <property type="molecule type" value="Genomic_DNA"/>
</dbReference>
<evidence type="ECO:0000313" key="2">
    <source>
        <dbReference type="EMBL" id="QHT01186.1"/>
    </source>
</evidence>
<proteinExistence type="predicted"/>
<reference evidence="2" key="1">
    <citation type="journal article" date="2020" name="Nature">
        <title>Giant virus diversity and host interactions through global metagenomics.</title>
        <authorList>
            <person name="Schulz F."/>
            <person name="Roux S."/>
            <person name="Paez-Espino D."/>
            <person name="Jungbluth S."/>
            <person name="Walsh D.A."/>
            <person name="Denef V.J."/>
            <person name="McMahon K.D."/>
            <person name="Konstantinidis K.T."/>
            <person name="Eloe-Fadrosh E.A."/>
            <person name="Kyrpides N.C."/>
            <person name="Woyke T."/>
        </authorList>
    </citation>
    <scope>NUCLEOTIDE SEQUENCE</scope>
    <source>
        <strain evidence="2">GVMAG-M-3300020192-26</strain>
    </source>
</reference>
<name>A0A6C0C8W9_9ZZZZ</name>
<feature type="region of interest" description="Disordered" evidence="1">
    <location>
        <begin position="31"/>
        <end position="54"/>
    </location>
</feature>
<protein>
    <submittedName>
        <fullName evidence="2">Uncharacterized protein</fullName>
    </submittedName>
</protein>
<organism evidence="2">
    <name type="scientific">viral metagenome</name>
    <dbReference type="NCBI Taxonomy" id="1070528"/>
    <lineage>
        <taxon>unclassified sequences</taxon>
        <taxon>metagenomes</taxon>
        <taxon>organismal metagenomes</taxon>
    </lineage>
</organism>
<evidence type="ECO:0000256" key="1">
    <source>
        <dbReference type="SAM" id="MobiDB-lite"/>
    </source>
</evidence>
<dbReference type="AlphaFoldDB" id="A0A6C0C8W9"/>
<sequence>MPFEGINLVLGYKISERTVREMFPDNVIYSSSSEEDGSDHVTYSSSFEEEGSGSEDGFDFYSFRESVNEFLAKKTKKHKTKFACHSLECCSYQERNSNWILGIKVSHIDGLDLGKLNLDLGAKHVLTLMIIYEELKINKYCRDSTPHLYALADGCVNCS</sequence>
<accession>A0A6C0C8W9</accession>